<dbReference type="EMBL" id="KN551373">
    <property type="protein sequence ID" value="KHJ92405.1"/>
    <property type="molecule type" value="Genomic_DNA"/>
</dbReference>
<feature type="domain" description="KOW" evidence="6">
    <location>
        <begin position="3"/>
        <end position="31"/>
    </location>
</feature>
<keyword evidence="2" id="KW-0689">Ribosomal protein</keyword>
<dbReference type="InterPro" id="IPR001141">
    <property type="entry name" value="Ribosomal_eL27"/>
</dbReference>
<dbReference type="GO" id="GO:0003735">
    <property type="term" value="F:structural constituent of ribosome"/>
    <property type="evidence" value="ECO:0007669"/>
    <property type="project" value="InterPro"/>
</dbReference>
<evidence type="ECO:0000313" key="7">
    <source>
        <dbReference type="EMBL" id="KHJ92405.1"/>
    </source>
</evidence>
<dbReference type="Pfam" id="PF00467">
    <property type="entry name" value="KOW"/>
    <property type="match status" value="1"/>
</dbReference>
<dbReference type="Proteomes" id="UP000053660">
    <property type="component" value="Unassembled WGS sequence"/>
</dbReference>
<dbReference type="InterPro" id="IPR008991">
    <property type="entry name" value="Translation_prot_SH3-like_sf"/>
</dbReference>
<protein>
    <recommendedName>
        <fullName evidence="4">Large ribosomal subunit protein eL27</fullName>
    </recommendedName>
    <alternativeName>
        <fullName evidence="5">60S ribosomal protein L27</fullName>
    </alternativeName>
</protein>
<dbReference type="OrthoDB" id="2365484at2759"/>
<evidence type="ECO:0000259" key="6">
    <source>
        <dbReference type="Pfam" id="PF00467"/>
    </source>
</evidence>
<reference evidence="7 8" key="1">
    <citation type="submission" date="2014-03" db="EMBL/GenBank/DDBJ databases">
        <title>Draft genome of the hookworm Oesophagostomum dentatum.</title>
        <authorList>
            <person name="Mitreva M."/>
        </authorList>
    </citation>
    <scope>NUCLEOTIDE SEQUENCE [LARGE SCALE GENOMIC DNA]</scope>
    <source>
        <strain evidence="7 8">OD-Hann</strain>
    </source>
</reference>
<dbReference type="Gene3D" id="2.30.30.770">
    <property type="match status" value="1"/>
</dbReference>
<dbReference type="PANTHER" id="PTHR10497">
    <property type="entry name" value="60S RIBOSOMAL PROTEIN L27"/>
    <property type="match status" value="1"/>
</dbReference>
<dbReference type="AlphaFoldDB" id="A0A0B1TAK0"/>
<dbReference type="CDD" id="cd06090">
    <property type="entry name" value="KOW_RPL27"/>
    <property type="match status" value="1"/>
</dbReference>
<dbReference type="GO" id="GO:0006412">
    <property type="term" value="P:translation"/>
    <property type="evidence" value="ECO:0007669"/>
    <property type="project" value="InterPro"/>
</dbReference>
<dbReference type="InterPro" id="IPR041991">
    <property type="entry name" value="Ribosomal_eL27_KOW"/>
</dbReference>
<sequence length="171" mass="18971">MKPGKVVLVLRGKYAGRKALVVKAHDEGGTDRAYPHAIIAGIDKYPLKVTKSMGKKKQEKRNKLKPFVKVVSYSHLLPTRYSVDVAFDKANINKVQKPSTAVCGCWSREEQNYGAGGCVQRTRVSVRLRCGRRGSVVCGSPFAGRESAPFLSRRVRLPFCYVSLLRVMSVT</sequence>
<evidence type="ECO:0000256" key="1">
    <source>
        <dbReference type="ARBA" id="ARBA00009124"/>
    </source>
</evidence>
<proteinExistence type="inferred from homology"/>
<evidence type="ECO:0000256" key="3">
    <source>
        <dbReference type="ARBA" id="ARBA00023274"/>
    </source>
</evidence>
<dbReference type="InterPro" id="IPR038655">
    <property type="entry name" value="Ribosomal_eL27_sf"/>
</dbReference>
<dbReference type="Pfam" id="PF01777">
    <property type="entry name" value="Ribosomal_L27e"/>
    <property type="match status" value="1"/>
</dbReference>
<dbReference type="GO" id="GO:1990904">
    <property type="term" value="C:ribonucleoprotein complex"/>
    <property type="evidence" value="ECO:0007669"/>
    <property type="project" value="UniProtKB-KW"/>
</dbReference>
<name>A0A0B1TAK0_OESDE</name>
<comment type="similarity">
    <text evidence="1">Belongs to the eukaryotic ribosomal protein eL27 family.</text>
</comment>
<dbReference type="GO" id="GO:0005840">
    <property type="term" value="C:ribosome"/>
    <property type="evidence" value="ECO:0007669"/>
    <property type="project" value="UniProtKB-KW"/>
</dbReference>
<keyword evidence="8" id="KW-1185">Reference proteome</keyword>
<organism evidence="7 8">
    <name type="scientific">Oesophagostomum dentatum</name>
    <name type="common">Nodular worm</name>
    <dbReference type="NCBI Taxonomy" id="61180"/>
    <lineage>
        <taxon>Eukaryota</taxon>
        <taxon>Metazoa</taxon>
        <taxon>Ecdysozoa</taxon>
        <taxon>Nematoda</taxon>
        <taxon>Chromadorea</taxon>
        <taxon>Rhabditida</taxon>
        <taxon>Rhabditina</taxon>
        <taxon>Rhabditomorpha</taxon>
        <taxon>Strongyloidea</taxon>
        <taxon>Strongylidae</taxon>
        <taxon>Oesophagostomum</taxon>
    </lineage>
</organism>
<dbReference type="InterPro" id="IPR005824">
    <property type="entry name" value="KOW"/>
</dbReference>
<dbReference type="SUPFAM" id="SSF50104">
    <property type="entry name" value="Translation proteins SH3-like domain"/>
    <property type="match status" value="1"/>
</dbReference>
<evidence type="ECO:0000256" key="5">
    <source>
        <dbReference type="ARBA" id="ARBA00035329"/>
    </source>
</evidence>
<keyword evidence="3" id="KW-0687">Ribonucleoprotein</keyword>
<evidence type="ECO:0000313" key="8">
    <source>
        <dbReference type="Proteomes" id="UP000053660"/>
    </source>
</evidence>
<evidence type="ECO:0000256" key="4">
    <source>
        <dbReference type="ARBA" id="ARBA00035224"/>
    </source>
</evidence>
<accession>A0A0B1TAK0</accession>
<evidence type="ECO:0000256" key="2">
    <source>
        <dbReference type="ARBA" id="ARBA00022980"/>
    </source>
</evidence>
<gene>
    <name evidence="7" type="ORF">OESDEN_07706</name>
</gene>